<feature type="transmembrane region" description="Helical" evidence="1">
    <location>
        <begin position="153"/>
        <end position="174"/>
    </location>
</feature>
<evidence type="ECO:0000313" key="4">
    <source>
        <dbReference type="Proteomes" id="UP001162156"/>
    </source>
</evidence>
<dbReference type="Gene3D" id="1.10.287.110">
    <property type="entry name" value="DnaJ domain"/>
    <property type="match status" value="1"/>
</dbReference>
<keyword evidence="1" id="KW-0812">Transmembrane</keyword>
<name>A0AAV8ZMF9_9CUCU</name>
<dbReference type="PRINTS" id="PR00625">
    <property type="entry name" value="JDOMAIN"/>
</dbReference>
<dbReference type="EMBL" id="JANEYF010000929">
    <property type="protein sequence ID" value="KAJ8966861.1"/>
    <property type="molecule type" value="Genomic_DNA"/>
</dbReference>
<dbReference type="InterPro" id="IPR036869">
    <property type="entry name" value="J_dom_sf"/>
</dbReference>
<dbReference type="PROSITE" id="PS50076">
    <property type="entry name" value="DNAJ_2"/>
    <property type="match status" value="1"/>
</dbReference>
<dbReference type="Proteomes" id="UP001162156">
    <property type="component" value="Unassembled WGS sequence"/>
</dbReference>
<sequence length="229" mass="26755">MPLTLYKKLYHQCNVNVNRFISTGKILNNHYEVLNLSRTCTSKDIKDSFIKLSKENHPDVSKSKDSHQKFLQINEAYKVLSKTESRRLYDLGLTTSTIYPQNSNVEVRYRRQYYGSDPWKDPSFYRNRNKSEDRYNEGKPYYGIKGVKKVSNFTVVIVCLSITVFVVVLQLLAIRNSFTFRRDQLIRRSNEAQDSLSEVRQAASLNGNELQIELLKLRFKNSAKHKSEP</sequence>
<gene>
    <name evidence="3" type="ORF">NQ314_003255</name>
</gene>
<reference evidence="3" key="1">
    <citation type="journal article" date="2023" name="Insect Mol. Biol.">
        <title>Genome sequencing provides insights into the evolution of gene families encoding plant cell wall-degrading enzymes in longhorned beetles.</title>
        <authorList>
            <person name="Shin N.R."/>
            <person name="Okamura Y."/>
            <person name="Kirsch R."/>
            <person name="Pauchet Y."/>
        </authorList>
    </citation>
    <scope>NUCLEOTIDE SEQUENCE</scope>
    <source>
        <strain evidence="3">RBIC_L_NR</strain>
    </source>
</reference>
<dbReference type="PANTHER" id="PTHR44825">
    <property type="match status" value="1"/>
</dbReference>
<comment type="caution">
    <text evidence="3">The sequence shown here is derived from an EMBL/GenBank/DDBJ whole genome shotgun (WGS) entry which is preliminary data.</text>
</comment>
<dbReference type="AlphaFoldDB" id="A0AAV8ZMF9"/>
<keyword evidence="1" id="KW-0472">Membrane</keyword>
<proteinExistence type="predicted"/>
<evidence type="ECO:0000256" key="1">
    <source>
        <dbReference type="SAM" id="Phobius"/>
    </source>
</evidence>
<dbReference type="CDD" id="cd06257">
    <property type="entry name" value="DnaJ"/>
    <property type="match status" value="1"/>
</dbReference>
<dbReference type="SMART" id="SM00271">
    <property type="entry name" value="DnaJ"/>
    <property type="match status" value="1"/>
</dbReference>
<feature type="domain" description="J" evidence="2">
    <location>
        <begin position="29"/>
        <end position="93"/>
    </location>
</feature>
<dbReference type="Pfam" id="PF00226">
    <property type="entry name" value="DnaJ"/>
    <property type="match status" value="1"/>
</dbReference>
<keyword evidence="1" id="KW-1133">Transmembrane helix</keyword>
<dbReference type="InterPro" id="IPR001623">
    <property type="entry name" value="DnaJ_domain"/>
</dbReference>
<dbReference type="PANTHER" id="PTHR44825:SF1">
    <property type="entry name" value="DNAJ HOMOLOG SUBFAMILY C MEMBER 4"/>
    <property type="match status" value="1"/>
</dbReference>
<dbReference type="InterPro" id="IPR052763">
    <property type="entry name" value="DnaJ_C4"/>
</dbReference>
<organism evidence="3 4">
    <name type="scientific">Rhamnusium bicolor</name>
    <dbReference type="NCBI Taxonomy" id="1586634"/>
    <lineage>
        <taxon>Eukaryota</taxon>
        <taxon>Metazoa</taxon>
        <taxon>Ecdysozoa</taxon>
        <taxon>Arthropoda</taxon>
        <taxon>Hexapoda</taxon>
        <taxon>Insecta</taxon>
        <taxon>Pterygota</taxon>
        <taxon>Neoptera</taxon>
        <taxon>Endopterygota</taxon>
        <taxon>Coleoptera</taxon>
        <taxon>Polyphaga</taxon>
        <taxon>Cucujiformia</taxon>
        <taxon>Chrysomeloidea</taxon>
        <taxon>Cerambycidae</taxon>
        <taxon>Lepturinae</taxon>
        <taxon>Rhagiini</taxon>
        <taxon>Rhamnusium</taxon>
    </lineage>
</organism>
<evidence type="ECO:0000313" key="3">
    <source>
        <dbReference type="EMBL" id="KAJ8966861.1"/>
    </source>
</evidence>
<accession>A0AAV8ZMF9</accession>
<dbReference type="SUPFAM" id="SSF46565">
    <property type="entry name" value="Chaperone J-domain"/>
    <property type="match status" value="1"/>
</dbReference>
<protein>
    <recommendedName>
        <fullName evidence="2">J domain-containing protein</fullName>
    </recommendedName>
</protein>
<keyword evidence="4" id="KW-1185">Reference proteome</keyword>
<evidence type="ECO:0000259" key="2">
    <source>
        <dbReference type="PROSITE" id="PS50076"/>
    </source>
</evidence>